<keyword evidence="1" id="KW-1133">Transmembrane helix</keyword>
<evidence type="ECO:0000313" key="3">
    <source>
        <dbReference type="Proteomes" id="UP000649604"/>
    </source>
</evidence>
<protein>
    <submittedName>
        <fullName evidence="2">Uncharacterized protein</fullName>
    </submittedName>
</protein>
<sequence length="220" mass="25423">MNIPFSIEEFLHVIEQYNTTVWPMQGIFYLLALVMLGLAYKKIRYTDKIISSLLAFFWFWIGIVYHMIFFTEINKLAYAFGILFIIQAQLFFVSNWCKSQVSFHYRKDLYGITGAVFFIYALLIYPLLNYLLGHPYPKMPTFGLPCPTTIFTYGLLLWTDKKIPKYLLVIPLLWSLIGLSAAAQLGIYEDYGLLIAGIVGTGLILFRDMKHGAPEEQPEK</sequence>
<proteinExistence type="predicted"/>
<evidence type="ECO:0000313" key="2">
    <source>
        <dbReference type="EMBL" id="MBD3324064.1"/>
    </source>
</evidence>
<keyword evidence="1" id="KW-0472">Membrane</keyword>
<dbReference type="InterPro" id="IPR045708">
    <property type="entry name" value="DUF6064"/>
</dbReference>
<evidence type="ECO:0000256" key="1">
    <source>
        <dbReference type="SAM" id="Phobius"/>
    </source>
</evidence>
<accession>A0A9D5JTZ9</accession>
<feature type="transmembrane region" description="Helical" evidence="1">
    <location>
        <begin position="76"/>
        <end position="97"/>
    </location>
</feature>
<organism evidence="2 3">
    <name type="scientific">candidate division KSB3 bacterium</name>
    <dbReference type="NCBI Taxonomy" id="2044937"/>
    <lineage>
        <taxon>Bacteria</taxon>
        <taxon>candidate division KSB3</taxon>
    </lineage>
</organism>
<feature type="transmembrane region" description="Helical" evidence="1">
    <location>
        <begin position="191"/>
        <end position="207"/>
    </location>
</feature>
<keyword evidence="1" id="KW-0812">Transmembrane</keyword>
<dbReference type="Proteomes" id="UP000649604">
    <property type="component" value="Unassembled WGS sequence"/>
</dbReference>
<comment type="caution">
    <text evidence="2">The sequence shown here is derived from an EMBL/GenBank/DDBJ whole genome shotgun (WGS) entry which is preliminary data.</text>
</comment>
<feature type="transmembrane region" description="Helical" evidence="1">
    <location>
        <begin position="52"/>
        <end position="70"/>
    </location>
</feature>
<gene>
    <name evidence="2" type="ORF">GF339_05730</name>
</gene>
<name>A0A9D5JTZ9_9BACT</name>
<dbReference type="EMBL" id="WJJP01000177">
    <property type="protein sequence ID" value="MBD3324064.1"/>
    <property type="molecule type" value="Genomic_DNA"/>
</dbReference>
<feature type="transmembrane region" description="Helical" evidence="1">
    <location>
        <begin position="20"/>
        <end position="40"/>
    </location>
</feature>
<feature type="transmembrane region" description="Helical" evidence="1">
    <location>
        <begin position="140"/>
        <end position="159"/>
    </location>
</feature>
<dbReference type="AlphaFoldDB" id="A0A9D5JTZ9"/>
<dbReference type="Pfam" id="PF19540">
    <property type="entry name" value="DUF6064"/>
    <property type="match status" value="1"/>
</dbReference>
<feature type="transmembrane region" description="Helical" evidence="1">
    <location>
        <begin position="166"/>
        <end position="185"/>
    </location>
</feature>
<feature type="transmembrane region" description="Helical" evidence="1">
    <location>
        <begin position="109"/>
        <end position="128"/>
    </location>
</feature>
<reference evidence="2" key="1">
    <citation type="submission" date="2019-11" db="EMBL/GenBank/DDBJ databases">
        <title>Microbial mats filling the niche in hypersaline microbial mats.</title>
        <authorList>
            <person name="Wong H.L."/>
            <person name="Macleod F.I."/>
            <person name="White R.A. III"/>
            <person name="Burns B.P."/>
        </authorList>
    </citation>
    <scope>NUCLEOTIDE SEQUENCE</scope>
    <source>
        <strain evidence="2">Rbin_158</strain>
    </source>
</reference>